<keyword evidence="2" id="KW-1185">Reference proteome</keyword>
<evidence type="ECO:0000313" key="1">
    <source>
        <dbReference type="EMBL" id="EOA18932.1"/>
    </source>
</evidence>
<protein>
    <submittedName>
        <fullName evidence="1">Uncharacterized protein</fullName>
    </submittedName>
</protein>
<dbReference type="EMBL" id="KB870811">
    <property type="protein sequence ID" value="EOA18932.1"/>
    <property type="molecule type" value="Genomic_DNA"/>
</dbReference>
<sequence length="113" mass="13052">MMKTSFVIGFFLGSLILGRRRIQNLHLRKQKKMEEVHLSSVERLPLLEWLRLGSRNVKRITLTPESVRHLDLSYCGIERIPDCVIGLPTRKSFSLQVQTTHVTGRSSPFTQVH</sequence>
<dbReference type="Gene3D" id="3.80.10.10">
    <property type="entry name" value="Ribonuclease Inhibitor"/>
    <property type="match status" value="1"/>
</dbReference>
<name>R0FA96_9BRAS</name>
<accession>R0FA96</accession>
<dbReference type="STRING" id="81985.R0FA96"/>
<organism evidence="1 2">
    <name type="scientific">Capsella rubella</name>
    <dbReference type="NCBI Taxonomy" id="81985"/>
    <lineage>
        <taxon>Eukaryota</taxon>
        <taxon>Viridiplantae</taxon>
        <taxon>Streptophyta</taxon>
        <taxon>Embryophyta</taxon>
        <taxon>Tracheophyta</taxon>
        <taxon>Spermatophyta</taxon>
        <taxon>Magnoliopsida</taxon>
        <taxon>eudicotyledons</taxon>
        <taxon>Gunneridae</taxon>
        <taxon>Pentapetalae</taxon>
        <taxon>rosids</taxon>
        <taxon>malvids</taxon>
        <taxon>Brassicales</taxon>
        <taxon>Brassicaceae</taxon>
        <taxon>Camelineae</taxon>
        <taxon>Capsella</taxon>
    </lineage>
</organism>
<dbReference type="Proteomes" id="UP000029121">
    <property type="component" value="Unassembled WGS sequence"/>
</dbReference>
<reference evidence="2" key="1">
    <citation type="journal article" date="2013" name="Nat. Genet.">
        <title>The Capsella rubella genome and the genomic consequences of rapid mating system evolution.</title>
        <authorList>
            <person name="Slotte T."/>
            <person name="Hazzouri K.M."/>
            <person name="Agren J.A."/>
            <person name="Koenig D."/>
            <person name="Maumus F."/>
            <person name="Guo Y.L."/>
            <person name="Steige K."/>
            <person name="Platts A.E."/>
            <person name="Escobar J.S."/>
            <person name="Newman L.K."/>
            <person name="Wang W."/>
            <person name="Mandakova T."/>
            <person name="Vello E."/>
            <person name="Smith L.M."/>
            <person name="Henz S.R."/>
            <person name="Steffen J."/>
            <person name="Takuno S."/>
            <person name="Brandvain Y."/>
            <person name="Coop G."/>
            <person name="Andolfatto P."/>
            <person name="Hu T.T."/>
            <person name="Blanchette M."/>
            <person name="Clark R.M."/>
            <person name="Quesneville H."/>
            <person name="Nordborg M."/>
            <person name="Gaut B.S."/>
            <person name="Lysak M.A."/>
            <person name="Jenkins J."/>
            <person name="Grimwood J."/>
            <person name="Chapman J."/>
            <person name="Prochnik S."/>
            <person name="Shu S."/>
            <person name="Rokhsar D."/>
            <person name="Schmutz J."/>
            <person name="Weigel D."/>
            <person name="Wright S.I."/>
        </authorList>
    </citation>
    <scope>NUCLEOTIDE SEQUENCE [LARGE SCALE GENOMIC DNA]</scope>
    <source>
        <strain evidence="2">cv. Monte Gargano</strain>
    </source>
</reference>
<proteinExistence type="predicted"/>
<dbReference type="AlphaFoldDB" id="R0FA96"/>
<gene>
    <name evidence="1" type="ORF">CARUB_v10007563mg</name>
</gene>
<dbReference type="SUPFAM" id="SSF52058">
    <property type="entry name" value="L domain-like"/>
    <property type="match status" value="1"/>
</dbReference>
<evidence type="ECO:0000313" key="2">
    <source>
        <dbReference type="Proteomes" id="UP000029121"/>
    </source>
</evidence>
<dbReference type="InterPro" id="IPR032675">
    <property type="entry name" value="LRR_dom_sf"/>
</dbReference>